<evidence type="ECO:0000256" key="1">
    <source>
        <dbReference type="SAM" id="Phobius"/>
    </source>
</evidence>
<name>A0A840PE38_9ACTN</name>
<dbReference type="InterPro" id="IPR018750">
    <property type="entry name" value="DUF2306_membrane"/>
</dbReference>
<keyword evidence="3" id="KW-1185">Reference proteome</keyword>
<proteinExistence type="predicted"/>
<sequence>MTDEGGSARAGWHVPVLLIALGAVPMVAGALRLTELTLGAQVMPDNPRVHTAALPLVLHIVSVMAYTLLGAFQFAPGLRRRRPGRHRAAGRLLVPCGLLAALSGIWLALFSAGGAHDGPLLAAFRLGFGSIMALSLLLGLAAILRRDVARHRAWMIRGYAIGLGAGTQALVIALWYLVTAPAGLGAPGETALALLHAAAWTINLAVAERIVRAARRGRTRARVAA</sequence>
<evidence type="ECO:0000313" key="3">
    <source>
        <dbReference type="Proteomes" id="UP000578449"/>
    </source>
</evidence>
<keyword evidence="1" id="KW-0812">Transmembrane</keyword>
<feature type="transmembrane region" description="Helical" evidence="1">
    <location>
        <begin position="12"/>
        <end position="33"/>
    </location>
</feature>
<gene>
    <name evidence="2" type="ORF">HNP84_005151</name>
</gene>
<dbReference type="AlphaFoldDB" id="A0A840PE38"/>
<keyword evidence="1" id="KW-0472">Membrane</keyword>
<reference evidence="2 3" key="1">
    <citation type="submission" date="2020-08" db="EMBL/GenBank/DDBJ databases">
        <title>Genomic Encyclopedia of Type Strains, Phase IV (KMG-IV): sequencing the most valuable type-strain genomes for metagenomic binning, comparative biology and taxonomic classification.</title>
        <authorList>
            <person name="Goeker M."/>
        </authorList>
    </citation>
    <scope>NUCLEOTIDE SEQUENCE [LARGE SCALE GENOMIC DNA]</scope>
    <source>
        <strain evidence="2 3">DSM 45615</strain>
    </source>
</reference>
<protein>
    <submittedName>
        <fullName evidence="2">Uncharacterized membrane protein YozB (DUF420 family)</fullName>
    </submittedName>
</protein>
<feature type="transmembrane region" description="Helical" evidence="1">
    <location>
        <begin position="92"/>
        <end position="110"/>
    </location>
</feature>
<dbReference type="RefSeq" id="WP_185052367.1">
    <property type="nucleotide sequence ID" value="NZ_BAABIX010000002.1"/>
</dbReference>
<feature type="transmembrane region" description="Helical" evidence="1">
    <location>
        <begin position="190"/>
        <end position="211"/>
    </location>
</feature>
<feature type="transmembrane region" description="Helical" evidence="1">
    <location>
        <begin position="156"/>
        <end position="178"/>
    </location>
</feature>
<feature type="transmembrane region" description="Helical" evidence="1">
    <location>
        <begin position="122"/>
        <end position="144"/>
    </location>
</feature>
<dbReference type="Pfam" id="PF10067">
    <property type="entry name" value="DUF2306"/>
    <property type="match status" value="1"/>
</dbReference>
<evidence type="ECO:0000313" key="2">
    <source>
        <dbReference type="EMBL" id="MBB5135407.1"/>
    </source>
</evidence>
<feature type="transmembrane region" description="Helical" evidence="1">
    <location>
        <begin position="53"/>
        <end position="72"/>
    </location>
</feature>
<dbReference type="EMBL" id="JACHGN010000011">
    <property type="protein sequence ID" value="MBB5135407.1"/>
    <property type="molecule type" value="Genomic_DNA"/>
</dbReference>
<comment type="caution">
    <text evidence="2">The sequence shown here is derived from an EMBL/GenBank/DDBJ whole genome shotgun (WGS) entry which is preliminary data.</text>
</comment>
<dbReference type="Proteomes" id="UP000578449">
    <property type="component" value="Unassembled WGS sequence"/>
</dbReference>
<organism evidence="2 3">
    <name type="scientific">Thermocatellispora tengchongensis</name>
    <dbReference type="NCBI Taxonomy" id="1073253"/>
    <lineage>
        <taxon>Bacteria</taxon>
        <taxon>Bacillati</taxon>
        <taxon>Actinomycetota</taxon>
        <taxon>Actinomycetes</taxon>
        <taxon>Streptosporangiales</taxon>
        <taxon>Streptosporangiaceae</taxon>
        <taxon>Thermocatellispora</taxon>
    </lineage>
</organism>
<keyword evidence="1" id="KW-1133">Transmembrane helix</keyword>
<accession>A0A840PE38</accession>